<accession>A0A1I1UQD8</accession>
<proteinExistence type="predicted"/>
<feature type="domain" description="DUF397" evidence="2">
    <location>
        <begin position="16"/>
        <end position="68"/>
    </location>
</feature>
<gene>
    <name evidence="3" type="ORF">SAMN04487819_102356</name>
</gene>
<evidence type="ECO:0000313" key="3">
    <source>
        <dbReference type="EMBL" id="SFD72939.1"/>
    </source>
</evidence>
<reference evidence="4" key="1">
    <citation type="submission" date="2016-10" db="EMBL/GenBank/DDBJ databases">
        <authorList>
            <person name="Varghese N."/>
            <person name="Submissions S."/>
        </authorList>
    </citation>
    <scope>NUCLEOTIDE SEQUENCE [LARGE SCALE GENOMIC DNA]</scope>
    <source>
        <strain evidence="4">DSM 45004</strain>
    </source>
</reference>
<dbReference type="Proteomes" id="UP000198716">
    <property type="component" value="Unassembled WGS sequence"/>
</dbReference>
<organism evidence="3 4">
    <name type="scientific">Actinopolyspora alba</name>
    <dbReference type="NCBI Taxonomy" id="673379"/>
    <lineage>
        <taxon>Bacteria</taxon>
        <taxon>Bacillati</taxon>
        <taxon>Actinomycetota</taxon>
        <taxon>Actinomycetes</taxon>
        <taxon>Actinopolysporales</taxon>
        <taxon>Actinopolysporaceae</taxon>
        <taxon>Actinopolyspora</taxon>
        <taxon>Actinopolyspora alba group</taxon>
    </lineage>
</organism>
<dbReference type="Pfam" id="PF04149">
    <property type="entry name" value="DUF397"/>
    <property type="match status" value="1"/>
</dbReference>
<protein>
    <recommendedName>
        <fullName evidence="2">DUF397 domain-containing protein</fullName>
    </recommendedName>
</protein>
<dbReference type="AlphaFoldDB" id="A0A1I1UQD8"/>
<keyword evidence="4" id="KW-1185">Reference proteome</keyword>
<name>A0A1I1UQD8_9ACTN</name>
<evidence type="ECO:0000256" key="1">
    <source>
        <dbReference type="SAM" id="MobiDB-lite"/>
    </source>
</evidence>
<feature type="compositionally biased region" description="Polar residues" evidence="1">
    <location>
        <begin position="1"/>
        <end position="12"/>
    </location>
</feature>
<evidence type="ECO:0000259" key="2">
    <source>
        <dbReference type="Pfam" id="PF04149"/>
    </source>
</evidence>
<dbReference type="InterPro" id="IPR007278">
    <property type="entry name" value="DUF397"/>
</dbReference>
<sequence length="75" mass="7899">MMGNNITMSDSPASIEWRKSTRSSGGANNCIEVGFSTSTVLVRDTKNREGGTLALTPTTWQSFLSTLKGSAPTSG</sequence>
<dbReference type="EMBL" id="FOMZ01000002">
    <property type="protein sequence ID" value="SFD72939.1"/>
    <property type="molecule type" value="Genomic_DNA"/>
</dbReference>
<evidence type="ECO:0000313" key="4">
    <source>
        <dbReference type="Proteomes" id="UP000198716"/>
    </source>
</evidence>
<feature type="region of interest" description="Disordered" evidence="1">
    <location>
        <begin position="1"/>
        <end position="25"/>
    </location>
</feature>